<dbReference type="Gene3D" id="3.90.550.10">
    <property type="entry name" value="Spore Coat Polysaccharide Biosynthesis Protein SpsA, Chain A"/>
    <property type="match status" value="1"/>
</dbReference>
<comment type="caution">
    <text evidence="9">The sequence shown here is derived from an EMBL/GenBank/DDBJ whole genome shotgun (WGS) entry which is preliminary data.</text>
</comment>
<dbReference type="RefSeq" id="WP_173195972.1">
    <property type="nucleotide sequence ID" value="NZ_JABFCX010000002.1"/>
</dbReference>
<keyword evidence="10" id="KW-1185">Reference proteome</keyword>
<dbReference type="EMBL" id="JABFCX010000002">
    <property type="protein sequence ID" value="NNU14922.1"/>
    <property type="molecule type" value="Genomic_DNA"/>
</dbReference>
<gene>
    <name evidence="9" type="ORF">HK107_01120</name>
</gene>
<keyword evidence="6" id="KW-1133">Transmembrane helix</keyword>
<dbReference type="Proteomes" id="UP000536835">
    <property type="component" value="Unassembled WGS sequence"/>
</dbReference>
<reference evidence="9 10" key="1">
    <citation type="submission" date="2020-05" db="EMBL/GenBank/DDBJ databases">
        <title>Parvularcula mediterraneae sp. nov., isolated from polypropylene straw from shallow seawater of the seashore of Laganas in Zakynthos island, Greece.</title>
        <authorList>
            <person name="Szabo I."/>
            <person name="Al-Omari J."/>
            <person name="Rado J."/>
            <person name="Szerdahelyi G.S."/>
        </authorList>
    </citation>
    <scope>NUCLEOTIDE SEQUENCE [LARGE SCALE GENOMIC DNA]</scope>
    <source>
        <strain evidence="9 10">ZS-1/3</strain>
    </source>
</reference>
<dbReference type="AlphaFoldDB" id="A0A7Y3RK90"/>
<evidence type="ECO:0000256" key="4">
    <source>
        <dbReference type="ARBA" id="ARBA00022692"/>
    </source>
</evidence>
<evidence type="ECO:0000256" key="1">
    <source>
        <dbReference type="ARBA" id="ARBA00022475"/>
    </source>
</evidence>
<keyword evidence="4" id="KW-0812">Transmembrane</keyword>
<evidence type="ECO:0000256" key="5">
    <source>
        <dbReference type="ARBA" id="ARBA00022985"/>
    </source>
</evidence>
<dbReference type="GO" id="GO:0009103">
    <property type="term" value="P:lipopolysaccharide biosynthetic process"/>
    <property type="evidence" value="ECO:0007669"/>
    <property type="project" value="UniProtKB-KW"/>
</dbReference>
<dbReference type="InterPro" id="IPR001173">
    <property type="entry name" value="Glyco_trans_2-like"/>
</dbReference>
<evidence type="ECO:0000256" key="3">
    <source>
        <dbReference type="ARBA" id="ARBA00022679"/>
    </source>
</evidence>
<dbReference type="InterPro" id="IPR050256">
    <property type="entry name" value="Glycosyltransferase_2"/>
</dbReference>
<keyword evidence="5" id="KW-0448">Lipopolysaccharide biosynthesis</keyword>
<evidence type="ECO:0000313" key="9">
    <source>
        <dbReference type="EMBL" id="NNU14922.1"/>
    </source>
</evidence>
<dbReference type="Pfam" id="PF00535">
    <property type="entry name" value="Glycos_transf_2"/>
    <property type="match status" value="1"/>
</dbReference>
<organism evidence="9 10">
    <name type="scientific">Parvularcula mediterranea</name>
    <dbReference type="NCBI Taxonomy" id="2732508"/>
    <lineage>
        <taxon>Bacteria</taxon>
        <taxon>Pseudomonadati</taxon>
        <taxon>Pseudomonadota</taxon>
        <taxon>Alphaproteobacteria</taxon>
        <taxon>Parvularculales</taxon>
        <taxon>Parvularculaceae</taxon>
        <taxon>Parvularcula</taxon>
    </lineage>
</organism>
<accession>A0A7Y3RK90</accession>
<keyword evidence="7" id="KW-0472">Membrane</keyword>
<keyword evidence="2" id="KW-0328">Glycosyltransferase</keyword>
<evidence type="ECO:0000256" key="7">
    <source>
        <dbReference type="ARBA" id="ARBA00023136"/>
    </source>
</evidence>
<dbReference type="PANTHER" id="PTHR48090">
    <property type="entry name" value="UNDECAPRENYL-PHOSPHATE 4-DEOXY-4-FORMAMIDO-L-ARABINOSE TRANSFERASE-RELATED"/>
    <property type="match status" value="1"/>
</dbReference>
<keyword evidence="3 9" id="KW-0808">Transferase</keyword>
<dbReference type="InterPro" id="IPR029044">
    <property type="entry name" value="Nucleotide-diphossugar_trans"/>
</dbReference>
<name>A0A7Y3RK90_9PROT</name>
<sequence length="245" mass="26542">MSSTTLSIIIPCFNEAENIGAVISEVLEKSEAIGAKIIVVDDGSDDGTSEAANSVSSDRLTVITHPNRAGKSAALRTGVLAADTIWIGTMDGDGQDNPDDLVRMSKEIDLGSVGEVGLVGGVRQNRTDGGSRKWASRAANNLRKSLLKDDCPDTACGLKMMPRDLFLAMPFFDALHRYFPAWTKHFGFEARYVPVTNRPRASGVSKYSNIGRAAAGFFDLMGVLWLMRRTHVPAPFLLLRPEGTR</sequence>
<keyword evidence="1" id="KW-1003">Cell membrane</keyword>
<dbReference type="PANTHER" id="PTHR48090:SF3">
    <property type="entry name" value="UNDECAPRENYL-PHOSPHATE 4-DEOXY-4-FORMAMIDO-L-ARABINOSE TRANSFERASE"/>
    <property type="match status" value="1"/>
</dbReference>
<dbReference type="GO" id="GO:0005886">
    <property type="term" value="C:plasma membrane"/>
    <property type="evidence" value="ECO:0007669"/>
    <property type="project" value="TreeGrafter"/>
</dbReference>
<protein>
    <submittedName>
        <fullName evidence="9">Glycosyltransferase family 2 protein</fullName>
    </submittedName>
</protein>
<evidence type="ECO:0000256" key="6">
    <source>
        <dbReference type="ARBA" id="ARBA00022989"/>
    </source>
</evidence>
<dbReference type="SUPFAM" id="SSF53448">
    <property type="entry name" value="Nucleotide-diphospho-sugar transferases"/>
    <property type="match status" value="1"/>
</dbReference>
<evidence type="ECO:0000256" key="2">
    <source>
        <dbReference type="ARBA" id="ARBA00022676"/>
    </source>
</evidence>
<feature type="domain" description="Glycosyltransferase 2-like" evidence="8">
    <location>
        <begin position="7"/>
        <end position="166"/>
    </location>
</feature>
<dbReference type="CDD" id="cd04179">
    <property type="entry name" value="DPM_DPG-synthase_like"/>
    <property type="match status" value="1"/>
</dbReference>
<proteinExistence type="predicted"/>
<dbReference type="GO" id="GO:0099621">
    <property type="term" value="F:undecaprenyl-phosphate 4-deoxy-4-formamido-L-arabinose transferase activity"/>
    <property type="evidence" value="ECO:0007669"/>
    <property type="project" value="TreeGrafter"/>
</dbReference>
<evidence type="ECO:0000313" key="10">
    <source>
        <dbReference type="Proteomes" id="UP000536835"/>
    </source>
</evidence>
<evidence type="ECO:0000259" key="8">
    <source>
        <dbReference type="Pfam" id="PF00535"/>
    </source>
</evidence>